<dbReference type="Gene3D" id="2.60.120.10">
    <property type="entry name" value="Jelly Rolls"/>
    <property type="match status" value="1"/>
</dbReference>
<evidence type="ECO:0000313" key="1">
    <source>
        <dbReference type="EMBL" id="SHI07227.1"/>
    </source>
</evidence>
<gene>
    <name evidence="1" type="ORF">SAMN04488135_10876</name>
</gene>
<dbReference type="InterPro" id="IPR011051">
    <property type="entry name" value="RmlC_Cupin_sf"/>
</dbReference>
<dbReference type="RefSeq" id="WP_073104538.1">
    <property type="nucleotide sequence ID" value="NZ_FQXE01000008.1"/>
</dbReference>
<proteinExistence type="predicted"/>
<dbReference type="AlphaFoldDB" id="A0A1M5Y5A2"/>
<evidence type="ECO:0008006" key="3">
    <source>
        <dbReference type="Google" id="ProtNLM"/>
    </source>
</evidence>
<dbReference type="InterPro" id="IPR014710">
    <property type="entry name" value="RmlC-like_jellyroll"/>
</dbReference>
<dbReference type="STRING" id="658167.SAMN04488135_10876"/>
<dbReference type="PANTHER" id="PTHR37943:SF1">
    <property type="entry name" value="PROTEIN VES"/>
    <property type="match status" value="1"/>
</dbReference>
<dbReference type="PANTHER" id="PTHR37943">
    <property type="entry name" value="PROTEIN VES"/>
    <property type="match status" value="1"/>
</dbReference>
<dbReference type="SUPFAM" id="SSF51182">
    <property type="entry name" value="RmlC-like cupins"/>
    <property type="match status" value="1"/>
</dbReference>
<dbReference type="CDD" id="cd20293">
    <property type="entry name" value="cupin_HutD_N"/>
    <property type="match status" value="1"/>
</dbReference>
<protein>
    <recommendedName>
        <fullName evidence="3">Various environmental stresses-induced protein Ves</fullName>
    </recommendedName>
</protein>
<sequence>MPRPALSTIDVQLIRAADLKPVPWKNGSGITREIAAQPPGAAFDAFSWRVSMADVAQAGPFSVFEGIDRIIVVRRGGAMVMNNTATGARHILRPGEPLRFPGEASIEAELPDGPIQDFNLMWRRGRAAGRLDVRRSGQRLSLDQGSAVLHCAEGAYRIAAPDAGIAYVLEEGDSLRLTLPEAATLGLGIEPLQEGAILLDCRIGAASAAAGRLSI</sequence>
<reference evidence="1 2" key="1">
    <citation type="submission" date="2016-11" db="EMBL/GenBank/DDBJ databases">
        <authorList>
            <person name="Jaros S."/>
            <person name="Januszkiewicz K."/>
            <person name="Wedrychowicz H."/>
        </authorList>
    </citation>
    <scope>NUCLEOTIDE SEQUENCE [LARGE SCALE GENOMIC DNA]</scope>
    <source>
        <strain evidence="1 2">CGMCC 1.10190</strain>
    </source>
</reference>
<name>A0A1M5Y5A2_9BURK</name>
<dbReference type="InterPro" id="IPR010282">
    <property type="entry name" value="Uncharacterised_HutD/Ves"/>
</dbReference>
<dbReference type="Proteomes" id="UP000184226">
    <property type="component" value="Unassembled WGS sequence"/>
</dbReference>
<keyword evidence="2" id="KW-1185">Reference proteome</keyword>
<dbReference type="EMBL" id="FQXE01000008">
    <property type="protein sequence ID" value="SHI07227.1"/>
    <property type="molecule type" value="Genomic_DNA"/>
</dbReference>
<organism evidence="1 2">
    <name type="scientific">Pollutimonas bauzanensis</name>
    <dbReference type="NCBI Taxonomy" id="658167"/>
    <lineage>
        <taxon>Bacteria</taxon>
        <taxon>Pseudomonadati</taxon>
        <taxon>Pseudomonadota</taxon>
        <taxon>Betaproteobacteria</taxon>
        <taxon>Burkholderiales</taxon>
        <taxon>Alcaligenaceae</taxon>
        <taxon>Pollutimonas</taxon>
    </lineage>
</organism>
<dbReference type="Pfam" id="PF05962">
    <property type="entry name" value="HutD"/>
    <property type="match status" value="1"/>
</dbReference>
<evidence type="ECO:0000313" key="2">
    <source>
        <dbReference type="Proteomes" id="UP000184226"/>
    </source>
</evidence>
<accession>A0A1M5Y5A2</accession>